<organism evidence="2 3">
    <name type="scientific">Leptospira stimsonii</name>
    <dbReference type="NCBI Taxonomy" id="2202203"/>
    <lineage>
        <taxon>Bacteria</taxon>
        <taxon>Pseudomonadati</taxon>
        <taxon>Spirochaetota</taxon>
        <taxon>Spirochaetia</taxon>
        <taxon>Leptospirales</taxon>
        <taxon>Leptospiraceae</taxon>
        <taxon>Leptospira</taxon>
    </lineage>
</organism>
<accession>A0A396Z861</accession>
<dbReference type="OrthoDB" id="328452at2"/>
<dbReference type="AlphaFoldDB" id="A0A396Z861"/>
<dbReference type="EMBL" id="QHCT01000003">
    <property type="protein sequence ID" value="RHX89847.1"/>
    <property type="molecule type" value="Genomic_DNA"/>
</dbReference>
<feature type="transmembrane region" description="Helical" evidence="1">
    <location>
        <begin position="416"/>
        <end position="434"/>
    </location>
</feature>
<proteinExistence type="predicted"/>
<evidence type="ECO:0000313" key="3">
    <source>
        <dbReference type="Proteomes" id="UP000265798"/>
    </source>
</evidence>
<gene>
    <name evidence="2" type="ORF">DLM75_12895</name>
</gene>
<reference evidence="3" key="1">
    <citation type="submission" date="2018-05" db="EMBL/GenBank/DDBJ databases">
        <title>Leptospira yasudae sp. nov. and Leptospira stimsonii sp. nov., two pathogenic species of the genus Leptospira isolated from environmental sources.</title>
        <authorList>
            <person name="Casanovas-Massana A."/>
            <person name="Hamond C."/>
            <person name="Santos L.A."/>
            <person name="Hacker K.P."/>
            <person name="Balassiano I."/>
            <person name="Medeiros M.A."/>
            <person name="Reis M.G."/>
            <person name="Ko A.I."/>
            <person name="Wunder E.A."/>
        </authorList>
    </citation>
    <scope>NUCLEOTIDE SEQUENCE [LARGE SCALE GENOMIC DNA]</scope>
    <source>
        <strain evidence="3">Yale</strain>
    </source>
</reference>
<evidence type="ECO:0000256" key="1">
    <source>
        <dbReference type="SAM" id="Phobius"/>
    </source>
</evidence>
<name>A0A396Z861_9LEPT</name>
<keyword evidence="1" id="KW-0812">Transmembrane</keyword>
<dbReference type="NCBIfam" id="NF047706">
    <property type="entry name" value="LIC12611_phage_tail"/>
    <property type="match status" value="1"/>
</dbReference>
<comment type="caution">
    <text evidence="2">The sequence shown here is derived from an EMBL/GenBank/DDBJ whole genome shotgun (WGS) entry which is preliminary data.</text>
</comment>
<dbReference type="RefSeq" id="WP_118968913.1">
    <property type="nucleotide sequence ID" value="NZ_QHCT01000003.1"/>
</dbReference>
<feature type="transmembrane region" description="Helical" evidence="1">
    <location>
        <begin position="364"/>
        <end position="382"/>
    </location>
</feature>
<protein>
    <submittedName>
        <fullName evidence="2">Uncharacterized protein</fullName>
    </submittedName>
</protein>
<feature type="transmembrane region" description="Helical" evidence="1">
    <location>
        <begin position="478"/>
        <end position="496"/>
    </location>
</feature>
<sequence length="633" mass="67753">MPVRQLNIALKTNKGDTTDALKQVKEELNAVKKQFSDLGGSLDLFTDAQAASFKEFGESIGDSLAGKADPAISELAKKFKTTESNMERLISKARGELKLESELEATAKAAGLTDKELEKLNQEMSDTANSANSLSGMLKQVAAIGIAFAVGSFATASIEAATALEKQNGILQTLSGTQYPKLQSAITQTIQNSKGLASEGSLSQVANDAMKAGMSVDFISKNLSGLQQVAEVTGNDLSTSMNEAYQSIQTGSDDFLKKNGALFSSYTKEFNQINNSAMTEVSKRLAREKLISNALKENSSLQDAYGSHLKSSSAIFQAYNQRLGDLKEIFGKILLDGMKPFLSMFVSILEYFTVGENSVNRVKGGLIIFGAVFTGVLVAITAKMIAASAVTAGGMIPALYGMATAGWAAIAPWLPFIAIGAAVAATIASIVLIVDDLLVWMDGGESIIGEFLGPFKDFDLKKLFGQAFDYLINLAKKYGKFIIMALFPISFIFAYFDEIIDWFKSLPSVIENLFKELGPKIREAFSGFLPSGFFKAGTPGRADNSTNVNDAIITKTGRVIHTHPDDNLVAVKDLGSLGRSKSSGGIIVNIDKVVLGSESPQENAHIFAKYLERELEKIAIKIGLGSGLSPEAI</sequence>
<evidence type="ECO:0000313" key="2">
    <source>
        <dbReference type="EMBL" id="RHX89847.1"/>
    </source>
</evidence>
<keyword evidence="1" id="KW-1133">Transmembrane helix</keyword>
<keyword evidence="1" id="KW-0472">Membrane</keyword>
<dbReference type="Proteomes" id="UP000265798">
    <property type="component" value="Unassembled WGS sequence"/>
</dbReference>